<keyword evidence="1" id="KW-1133">Transmembrane helix</keyword>
<organism evidence="2">
    <name type="scientific">Petromyces alliaceus</name>
    <name type="common">Aspergillus alliaceus</name>
    <dbReference type="NCBI Taxonomy" id="209559"/>
    <lineage>
        <taxon>Eukaryota</taxon>
        <taxon>Fungi</taxon>
        <taxon>Dikarya</taxon>
        <taxon>Ascomycota</taxon>
        <taxon>Pezizomycotina</taxon>
        <taxon>Eurotiomycetes</taxon>
        <taxon>Eurotiomycetidae</taxon>
        <taxon>Eurotiales</taxon>
        <taxon>Aspergillaceae</taxon>
        <taxon>Aspergillus</taxon>
        <taxon>Aspergillus subgen. Circumdati</taxon>
    </lineage>
</organism>
<name>A0A5N7BYF9_PETAA</name>
<dbReference type="AlphaFoldDB" id="A0A5N7BYF9"/>
<evidence type="ECO:0008006" key="3">
    <source>
        <dbReference type="Google" id="ProtNLM"/>
    </source>
</evidence>
<gene>
    <name evidence="2" type="ORF">BDV23DRAFT_186908</name>
</gene>
<feature type="transmembrane region" description="Helical" evidence="1">
    <location>
        <begin position="31"/>
        <end position="53"/>
    </location>
</feature>
<dbReference type="Proteomes" id="UP000326877">
    <property type="component" value="Unassembled WGS sequence"/>
</dbReference>
<keyword evidence="1" id="KW-0812">Transmembrane</keyword>
<dbReference type="EMBL" id="ML735304">
    <property type="protein sequence ID" value="KAE8386799.1"/>
    <property type="molecule type" value="Genomic_DNA"/>
</dbReference>
<dbReference type="OrthoDB" id="6499973at2759"/>
<sequence length="97" mass="10870">MFPSFGFQTAVGSVQDYIRTNQLAVHSIREIGWITAILVFLAFFLGVQAGPLLDPYGHWFHRRRALASGLCMVPGDRLRSARLLRRKCHPDAGTTVD</sequence>
<keyword evidence="1" id="KW-0472">Membrane</keyword>
<proteinExistence type="predicted"/>
<protein>
    <recommendedName>
        <fullName evidence="3">Major facilitator superfamily (MFS) profile domain-containing protein</fullName>
    </recommendedName>
</protein>
<accession>A0A5N7BYF9</accession>
<evidence type="ECO:0000313" key="2">
    <source>
        <dbReference type="EMBL" id="KAE8386799.1"/>
    </source>
</evidence>
<reference evidence="2" key="1">
    <citation type="submission" date="2019-04" db="EMBL/GenBank/DDBJ databases">
        <title>Friends and foes A comparative genomics studyof 23 Aspergillus species from section Flavi.</title>
        <authorList>
            <consortium name="DOE Joint Genome Institute"/>
            <person name="Kjaerbolling I."/>
            <person name="Vesth T."/>
            <person name="Frisvad J.C."/>
            <person name="Nybo J.L."/>
            <person name="Theobald S."/>
            <person name="Kildgaard S."/>
            <person name="Isbrandt T."/>
            <person name="Kuo A."/>
            <person name="Sato A."/>
            <person name="Lyhne E.K."/>
            <person name="Kogle M.E."/>
            <person name="Wiebenga A."/>
            <person name="Kun R.S."/>
            <person name="Lubbers R.J."/>
            <person name="Makela M.R."/>
            <person name="Barry K."/>
            <person name="Chovatia M."/>
            <person name="Clum A."/>
            <person name="Daum C."/>
            <person name="Haridas S."/>
            <person name="He G."/>
            <person name="LaButti K."/>
            <person name="Lipzen A."/>
            <person name="Mondo S."/>
            <person name="Riley R."/>
            <person name="Salamov A."/>
            <person name="Simmons B.A."/>
            <person name="Magnuson J.K."/>
            <person name="Henrissat B."/>
            <person name="Mortensen U.H."/>
            <person name="Larsen T.O."/>
            <person name="Devries R.P."/>
            <person name="Grigoriev I.V."/>
            <person name="Machida M."/>
            <person name="Baker S.E."/>
            <person name="Andersen M.R."/>
        </authorList>
    </citation>
    <scope>NUCLEOTIDE SEQUENCE [LARGE SCALE GENOMIC DNA]</scope>
    <source>
        <strain evidence="2">IBT 14317</strain>
    </source>
</reference>
<evidence type="ECO:0000256" key="1">
    <source>
        <dbReference type="SAM" id="Phobius"/>
    </source>
</evidence>